<feature type="compositionally biased region" description="Polar residues" evidence="2">
    <location>
        <begin position="115"/>
        <end position="125"/>
    </location>
</feature>
<dbReference type="OMA" id="HEGRDNE"/>
<evidence type="ECO:0000256" key="1">
    <source>
        <dbReference type="SAM" id="Coils"/>
    </source>
</evidence>
<dbReference type="AlphaFoldDB" id="A0A388L5K4"/>
<evidence type="ECO:0000256" key="2">
    <source>
        <dbReference type="SAM" id="MobiDB-lite"/>
    </source>
</evidence>
<name>A0A388L5K4_CHABU</name>
<keyword evidence="1" id="KW-0175">Coiled coil</keyword>
<dbReference type="STRING" id="69332.A0A388L5K4"/>
<evidence type="ECO:0000313" key="4">
    <source>
        <dbReference type="Proteomes" id="UP000265515"/>
    </source>
</evidence>
<feature type="coiled-coil region" evidence="1">
    <location>
        <begin position="155"/>
        <end position="343"/>
    </location>
</feature>
<feature type="region of interest" description="Disordered" evidence="2">
    <location>
        <begin position="109"/>
        <end position="128"/>
    </location>
</feature>
<evidence type="ECO:0000313" key="3">
    <source>
        <dbReference type="EMBL" id="GBG77522.1"/>
    </source>
</evidence>
<gene>
    <name evidence="3" type="ORF">CBR_g23966</name>
</gene>
<protein>
    <submittedName>
        <fullName evidence="3">Uncharacterized protein</fullName>
    </submittedName>
</protein>
<proteinExistence type="predicted"/>
<sequence length="474" mass="53327">MLGAGKAERERSVVDRWRKQTEESAMVRHLTDQLHDTQIRLKKVEEHASALMQKLETVTVERDAATALKEDYSTQLRMMKKRLQAAEEEQVKSEEDAAALRAELETVQRAAHGASAQSRLGSSPEQFRIEEQERKAARAELESTLMILQGEQKKLAMERQRAAELFQQKQEFEQALKTCQAKLREAQQIHAHQEKELAKLREGGHGRQAESSAAIPDSFSSSFKEIAVDEAEISSEEKKGLEEQEVQALRAALEKAQADKQQSDRKMRELAMMVERLEKGRQRLLSEVDSQSLEIERLFMENSGLAAGLRETHEIAGRWERQLKECLSQNEELRKTLIALRSEQGRATMESSASGNEKGPSAGADAHTDTHIPPTDDSAIASGSLHGRSSSSEGRYITEEDWRQLKGERAKLQVELAKSMSRIEELTAQCTQMSADYTRVIQTLNGLGRMYKPVLANFESRLKQMIQEGTTVAG</sequence>
<feature type="region of interest" description="Disordered" evidence="2">
    <location>
        <begin position="344"/>
        <end position="395"/>
    </location>
</feature>
<dbReference type="Proteomes" id="UP000265515">
    <property type="component" value="Unassembled WGS sequence"/>
</dbReference>
<dbReference type="Gramene" id="GBG77522">
    <property type="protein sequence ID" value="GBG77522"/>
    <property type="gene ID" value="CBR_g23966"/>
</dbReference>
<organism evidence="3 4">
    <name type="scientific">Chara braunii</name>
    <name type="common">Braun's stonewort</name>
    <dbReference type="NCBI Taxonomy" id="69332"/>
    <lineage>
        <taxon>Eukaryota</taxon>
        <taxon>Viridiplantae</taxon>
        <taxon>Streptophyta</taxon>
        <taxon>Charophyceae</taxon>
        <taxon>Charales</taxon>
        <taxon>Characeae</taxon>
        <taxon>Chara</taxon>
    </lineage>
</organism>
<comment type="caution">
    <text evidence="3">The sequence shown here is derived from an EMBL/GenBank/DDBJ whole genome shotgun (WGS) entry which is preliminary data.</text>
</comment>
<feature type="compositionally biased region" description="Low complexity" evidence="2">
    <location>
        <begin position="382"/>
        <end position="394"/>
    </location>
</feature>
<keyword evidence="4" id="KW-1185">Reference proteome</keyword>
<dbReference type="PANTHER" id="PTHR48163">
    <property type="entry name" value="BNAC02G25670D PROTEIN"/>
    <property type="match status" value="1"/>
</dbReference>
<dbReference type="EMBL" id="BFEA01000269">
    <property type="protein sequence ID" value="GBG77522.1"/>
    <property type="molecule type" value="Genomic_DNA"/>
</dbReference>
<dbReference type="PANTHER" id="PTHR48163:SF2">
    <property type="entry name" value="EXPRESSED PROTEIN"/>
    <property type="match status" value="1"/>
</dbReference>
<reference evidence="3 4" key="1">
    <citation type="journal article" date="2018" name="Cell">
        <title>The Chara Genome: Secondary Complexity and Implications for Plant Terrestrialization.</title>
        <authorList>
            <person name="Nishiyama T."/>
            <person name="Sakayama H."/>
            <person name="Vries J.D."/>
            <person name="Buschmann H."/>
            <person name="Saint-Marcoux D."/>
            <person name="Ullrich K.K."/>
            <person name="Haas F.B."/>
            <person name="Vanderstraeten L."/>
            <person name="Becker D."/>
            <person name="Lang D."/>
            <person name="Vosolsobe S."/>
            <person name="Rombauts S."/>
            <person name="Wilhelmsson P.K.I."/>
            <person name="Janitza P."/>
            <person name="Kern R."/>
            <person name="Heyl A."/>
            <person name="Rumpler F."/>
            <person name="Villalobos L.I.A.C."/>
            <person name="Clay J.M."/>
            <person name="Skokan R."/>
            <person name="Toyoda A."/>
            <person name="Suzuki Y."/>
            <person name="Kagoshima H."/>
            <person name="Schijlen E."/>
            <person name="Tajeshwar N."/>
            <person name="Catarino B."/>
            <person name="Hetherington A.J."/>
            <person name="Saltykova A."/>
            <person name="Bonnot C."/>
            <person name="Breuninger H."/>
            <person name="Symeonidi A."/>
            <person name="Radhakrishnan G.V."/>
            <person name="Van Nieuwerburgh F."/>
            <person name="Deforce D."/>
            <person name="Chang C."/>
            <person name="Karol K.G."/>
            <person name="Hedrich R."/>
            <person name="Ulvskov P."/>
            <person name="Glockner G."/>
            <person name="Delwiche C.F."/>
            <person name="Petrasek J."/>
            <person name="Van de Peer Y."/>
            <person name="Friml J."/>
            <person name="Beilby M."/>
            <person name="Dolan L."/>
            <person name="Kohara Y."/>
            <person name="Sugano S."/>
            <person name="Fujiyama A."/>
            <person name="Delaux P.-M."/>
            <person name="Quint M."/>
            <person name="TheiBen G."/>
            <person name="Hagemann M."/>
            <person name="Harholt J."/>
            <person name="Dunand C."/>
            <person name="Zachgo S."/>
            <person name="Langdale J."/>
            <person name="Maumus F."/>
            <person name="Straeten D.V.D."/>
            <person name="Gould S.B."/>
            <person name="Rensing S.A."/>
        </authorList>
    </citation>
    <scope>NUCLEOTIDE SEQUENCE [LARGE SCALE GENOMIC DNA]</scope>
    <source>
        <strain evidence="3 4">S276</strain>
    </source>
</reference>
<dbReference type="OrthoDB" id="2019706at2759"/>
<accession>A0A388L5K4</accession>